<sequence>MTTNKVWYVTGASKGLGLALVKKLLQAGYAVAATSRSKNNLIAAVGDFDANNFLPLAVDLTSETSITQSVQETQAFFGKIDVVVNNAGYGIGGAVEELSAAEIQQSFEVNVFAPIRVMQAVMPYFRAQKSGHIINISSIAGFSAAAGWSMYAATKFALTGLTEVTADDVQELGIKATVVAPGAFRTEFLTDDSLVFAEQQLDDYATIRRSHEKYRTMNGNQQGDPEKAAEALIALAENPNPPVRLFLGSDAYRRAQAKVNALAQELEENKAVTFSTDF</sequence>
<evidence type="ECO:0000256" key="1">
    <source>
        <dbReference type="ARBA" id="ARBA00006484"/>
    </source>
</evidence>
<dbReference type="PANTHER" id="PTHR43976:SF16">
    <property type="entry name" value="SHORT-CHAIN DEHYDROGENASE_REDUCTASE FAMILY PROTEIN"/>
    <property type="match status" value="1"/>
</dbReference>
<proteinExistence type="inferred from homology"/>
<keyword evidence="5" id="KW-1185">Reference proteome</keyword>
<dbReference type="InterPro" id="IPR002347">
    <property type="entry name" value="SDR_fam"/>
</dbReference>
<dbReference type="InterPro" id="IPR020904">
    <property type="entry name" value="Sc_DH/Rdtase_CS"/>
</dbReference>
<dbReference type="PROSITE" id="PS00061">
    <property type="entry name" value="ADH_SHORT"/>
    <property type="match status" value="1"/>
</dbReference>
<dbReference type="RefSeq" id="WP_185273612.1">
    <property type="nucleotide sequence ID" value="NZ_CP055156.1"/>
</dbReference>
<comment type="similarity">
    <text evidence="1 3">Belongs to the short-chain dehydrogenases/reductases (SDR) family.</text>
</comment>
<dbReference type="KEGG" id="aswu:HUW51_08850"/>
<evidence type="ECO:0000256" key="3">
    <source>
        <dbReference type="RuleBase" id="RU000363"/>
    </source>
</evidence>
<dbReference type="Gene3D" id="3.40.50.720">
    <property type="entry name" value="NAD(P)-binding Rossmann-like Domain"/>
    <property type="match status" value="1"/>
</dbReference>
<dbReference type="PRINTS" id="PR00081">
    <property type="entry name" value="GDHRDH"/>
</dbReference>
<dbReference type="Pfam" id="PF00106">
    <property type="entry name" value="adh_short"/>
    <property type="match status" value="1"/>
</dbReference>
<dbReference type="Proteomes" id="UP000515237">
    <property type="component" value="Chromosome"/>
</dbReference>
<dbReference type="InterPro" id="IPR036291">
    <property type="entry name" value="NAD(P)-bd_dom_sf"/>
</dbReference>
<dbReference type="CDD" id="cd05374">
    <property type="entry name" value="17beta-HSD-like_SDR_c"/>
    <property type="match status" value="1"/>
</dbReference>
<evidence type="ECO:0000313" key="4">
    <source>
        <dbReference type="EMBL" id="QNF32834.1"/>
    </source>
</evidence>
<dbReference type="SUPFAM" id="SSF51735">
    <property type="entry name" value="NAD(P)-binding Rossmann-fold domains"/>
    <property type="match status" value="1"/>
</dbReference>
<dbReference type="InterPro" id="IPR051911">
    <property type="entry name" value="SDR_oxidoreductase"/>
</dbReference>
<evidence type="ECO:0000313" key="5">
    <source>
        <dbReference type="Proteomes" id="UP000515237"/>
    </source>
</evidence>
<name>A0A7G7G6Q0_9BACT</name>
<protein>
    <submittedName>
        <fullName evidence="4">SDR family NAD(P)-dependent oxidoreductase</fullName>
    </submittedName>
</protein>
<reference evidence="4 5" key="1">
    <citation type="journal article" date="2018" name="Int. J. Syst. Evol. Microbiol.">
        <title>Adhaeribacter swui sp. nov., isolated from wet mud.</title>
        <authorList>
            <person name="Kim D.U."/>
            <person name="Kim K.W."/>
            <person name="Kang M.S."/>
            <person name="Kim J.Y."/>
            <person name="Jang J.H."/>
            <person name="Kim M.K."/>
        </authorList>
    </citation>
    <scope>NUCLEOTIDE SEQUENCE [LARGE SCALE GENOMIC DNA]</scope>
    <source>
        <strain evidence="4 5">KCTC 52873</strain>
    </source>
</reference>
<evidence type="ECO:0000256" key="2">
    <source>
        <dbReference type="ARBA" id="ARBA00023002"/>
    </source>
</evidence>
<keyword evidence="2" id="KW-0560">Oxidoreductase</keyword>
<organism evidence="4 5">
    <name type="scientific">Adhaeribacter swui</name>
    <dbReference type="NCBI Taxonomy" id="2086471"/>
    <lineage>
        <taxon>Bacteria</taxon>
        <taxon>Pseudomonadati</taxon>
        <taxon>Bacteroidota</taxon>
        <taxon>Cytophagia</taxon>
        <taxon>Cytophagales</taxon>
        <taxon>Hymenobacteraceae</taxon>
        <taxon>Adhaeribacter</taxon>
    </lineage>
</organism>
<dbReference type="GO" id="GO:0016491">
    <property type="term" value="F:oxidoreductase activity"/>
    <property type="evidence" value="ECO:0007669"/>
    <property type="project" value="UniProtKB-KW"/>
</dbReference>
<dbReference type="PANTHER" id="PTHR43976">
    <property type="entry name" value="SHORT CHAIN DEHYDROGENASE"/>
    <property type="match status" value="1"/>
</dbReference>
<gene>
    <name evidence="4" type="ORF">HUW51_08850</name>
</gene>
<accession>A0A7G7G6Q0</accession>
<dbReference type="EMBL" id="CP055156">
    <property type="protein sequence ID" value="QNF32834.1"/>
    <property type="molecule type" value="Genomic_DNA"/>
</dbReference>
<dbReference type="AlphaFoldDB" id="A0A7G7G6Q0"/>
<dbReference type="PRINTS" id="PR00080">
    <property type="entry name" value="SDRFAMILY"/>
</dbReference>